<dbReference type="GO" id="GO:0004386">
    <property type="term" value="F:helicase activity"/>
    <property type="evidence" value="ECO:0007669"/>
    <property type="project" value="UniProtKB-KW"/>
</dbReference>
<feature type="domain" description="Helicase ATP-binding" evidence="2">
    <location>
        <begin position="340"/>
        <end position="504"/>
    </location>
</feature>
<dbReference type="GO" id="GO:0016787">
    <property type="term" value="F:hydrolase activity"/>
    <property type="evidence" value="ECO:0007669"/>
    <property type="project" value="UniProtKB-KW"/>
</dbReference>
<dbReference type="PROSITE" id="PS51194">
    <property type="entry name" value="HELICASE_CTER"/>
    <property type="match status" value="1"/>
</dbReference>
<evidence type="ECO:0000259" key="3">
    <source>
        <dbReference type="PROSITE" id="PS51194"/>
    </source>
</evidence>
<dbReference type="EMBL" id="CP128385">
    <property type="protein sequence ID" value="WMI30481.1"/>
    <property type="molecule type" value="Genomic_DNA"/>
</dbReference>
<protein>
    <submittedName>
        <fullName evidence="4">DEAD/DEAH box helicase</fullName>
        <ecNumber evidence="4">3.6.4.-</ecNumber>
    </submittedName>
</protein>
<dbReference type="EC" id="3.6.4.-" evidence="4"/>
<dbReference type="Proteomes" id="UP001238843">
    <property type="component" value="Chromosome"/>
</dbReference>
<dbReference type="PANTHER" id="PTHR10799">
    <property type="entry name" value="SNF2/RAD54 HELICASE FAMILY"/>
    <property type="match status" value="1"/>
</dbReference>
<dbReference type="InterPro" id="IPR014001">
    <property type="entry name" value="Helicase_ATP-bd"/>
</dbReference>
<keyword evidence="4" id="KW-0547">Nucleotide-binding</keyword>
<evidence type="ECO:0000313" key="4">
    <source>
        <dbReference type="EMBL" id="WMI30481.1"/>
    </source>
</evidence>
<keyword evidence="1 4" id="KW-0378">Hydrolase</keyword>
<feature type="domain" description="Helicase C-terminal" evidence="3">
    <location>
        <begin position="609"/>
        <end position="750"/>
    </location>
</feature>
<dbReference type="PROSITE" id="PS51192">
    <property type="entry name" value="HELICASE_ATP_BIND_1"/>
    <property type="match status" value="1"/>
</dbReference>
<evidence type="ECO:0000256" key="1">
    <source>
        <dbReference type="ARBA" id="ARBA00022801"/>
    </source>
</evidence>
<sequence>MNNLQKVTWKKYFFYRALYLKKKLLPSPKKECWGGCDTVIIKPYSEKKTYWLSNANSNPKVLPQRHSLFGYKVKFFLIKRNKKYNFPLINGIGGRTDSVGSKALGAGGRGSSKNNVQRGLVFLEESLNTLYVRVHILNNSDLISKVTGVLLSNMFQYDPFSLRWYLNSRDLVLNFLAKNLRFLSTLSSLFLNISLPKPLKVIRYSTSSLTLGKLKGLFFIKINVFANNIVLCRKINHLLLKNIHFFTHQHSLYFIDKNLVGFLLKLEFFFINKKIYLLNSFKYYILPSKVISTYTILRYFLGNIKIPSSWVRVIRFLNKEFFFGDSFLKKYQRRGVLWMTTLHKIGAGGILADEMGLGKTIQSLSFIDTINPSHLTPNLIVCPKGLAEVWIKECLRFNLKDTHTYLFNNKAQLYKKSLYNFIKKKKKLTLVLSFNFLESNYFYFYNIQYNSTIIDEAHILKNNRGVAFFTLKKLSSFSKFLLTGTPFKNRLSDIFYLNSFVQDSLIVPKFFFSKRLKSRLWLSFFLKKNLLFFFLRRLKRKSLTELPTKTSFVVILEMTFLQKNIYKKLLILERSLSFLKKIVNLRYLCVDPRIKNPLVSSPKSKFLIRTLRVLLFTGKKVIVYSQFIHVLSNLKSDLKSLSIDFLYIDGNVLERLNVCDRFNFNKEVSVLIVSVKAAGLGFTINSANVVVHLDVWWNVSLEHQSTDRSHRIGQKNKLINIKLLMNNSIETKTYSLQNYKRGLFFNFFSK</sequence>
<dbReference type="GO" id="GO:0005524">
    <property type="term" value="F:ATP binding"/>
    <property type="evidence" value="ECO:0007669"/>
    <property type="project" value="InterPro"/>
</dbReference>
<dbReference type="Pfam" id="PF00271">
    <property type="entry name" value="Helicase_C"/>
    <property type="match status" value="1"/>
</dbReference>
<dbReference type="SMART" id="SM00490">
    <property type="entry name" value="HELICc"/>
    <property type="match status" value="1"/>
</dbReference>
<name>A0AA51GEJ1_9BACT</name>
<dbReference type="InterPro" id="IPR027417">
    <property type="entry name" value="P-loop_NTPase"/>
</dbReference>
<dbReference type="InterPro" id="IPR000330">
    <property type="entry name" value="SNF2_N"/>
</dbReference>
<dbReference type="SMART" id="SM00487">
    <property type="entry name" value="DEXDc"/>
    <property type="match status" value="1"/>
</dbReference>
<dbReference type="AlphaFoldDB" id="A0AA51GEJ1"/>
<organism evidence="4">
    <name type="scientific">Candidatus Organicella extenuata</name>
    <dbReference type="NCBI Taxonomy" id="2841811"/>
    <lineage>
        <taxon>Bacteria</taxon>
        <taxon>Pseudomonadati</taxon>
        <taxon>Verrucomicrobiota</taxon>
        <taxon>Candidatus Organicella</taxon>
    </lineage>
</organism>
<keyword evidence="4" id="KW-0067">ATP-binding</keyword>
<reference evidence="4" key="1">
    <citation type="journal article" date="2021" name="Front. Microbiol.">
        <title>Genome Analysis of a Verrucomicrobial Endosymbiont With a Tiny Genome Discovered in an Antarctic Lake.</title>
        <authorList>
            <person name="Williams T.J."/>
            <person name="Allen M.A."/>
            <person name="Ivanova N."/>
            <person name="Huntemann M."/>
            <person name="Haque S."/>
            <person name="Hancock A.M."/>
            <person name="Brazendale S."/>
            <person name="Cavicchioli R."/>
        </authorList>
    </citation>
    <scope>NUCLEOTIDE SEQUENCE</scope>
    <source>
        <strain evidence="4">MAG_Ga0307966_1000010</strain>
    </source>
</reference>
<dbReference type="CDD" id="cd18793">
    <property type="entry name" value="SF2_C_SNF"/>
    <property type="match status" value="1"/>
</dbReference>
<reference evidence="4" key="2">
    <citation type="submission" date="2023-06" db="EMBL/GenBank/DDBJ databases">
        <authorList>
            <person name="Williams T.J."/>
            <person name="Allen M.A."/>
            <person name="Ivanova N."/>
            <person name="Huntemann M."/>
            <person name="Haque S."/>
            <person name="Hancock A.M."/>
            <person name="Brazendale S."/>
            <person name="Cavicchioli R."/>
        </authorList>
    </citation>
    <scope>NUCLEOTIDE SEQUENCE</scope>
    <source>
        <strain evidence="4">MAG_Ga0307966_1000010</strain>
    </source>
</reference>
<dbReference type="Gene3D" id="3.40.50.10810">
    <property type="entry name" value="Tandem AAA-ATPase domain"/>
    <property type="match status" value="1"/>
</dbReference>
<keyword evidence="4" id="KW-0347">Helicase</keyword>
<dbReference type="InterPro" id="IPR049730">
    <property type="entry name" value="SNF2/RAD54-like_C"/>
</dbReference>
<gene>
    <name evidence="4" type="ORF">QTO32_00070</name>
</gene>
<dbReference type="Gene3D" id="3.40.50.300">
    <property type="entry name" value="P-loop containing nucleotide triphosphate hydrolases"/>
    <property type="match status" value="1"/>
</dbReference>
<dbReference type="InterPro" id="IPR038718">
    <property type="entry name" value="SNF2-like_sf"/>
</dbReference>
<dbReference type="SUPFAM" id="SSF52540">
    <property type="entry name" value="P-loop containing nucleoside triphosphate hydrolases"/>
    <property type="match status" value="2"/>
</dbReference>
<dbReference type="InterPro" id="IPR001650">
    <property type="entry name" value="Helicase_C-like"/>
</dbReference>
<accession>A0AA51GEJ1</accession>
<proteinExistence type="predicted"/>
<evidence type="ECO:0000259" key="2">
    <source>
        <dbReference type="PROSITE" id="PS51192"/>
    </source>
</evidence>
<dbReference type="Pfam" id="PF00176">
    <property type="entry name" value="SNF2-rel_dom"/>
    <property type="match status" value="1"/>
</dbReference>